<dbReference type="FunFam" id="3.40.50.10490:FF:000002">
    <property type="entry name" value="Glutamine--fructose-6-phosphate aminotransferase [isomerizing]"/>
    <property type="match status" value="1"/>
</dbReference>
<dbReference type="GO" id="GO:0097367">
    <property type="term" value="F:carbohydrate derivative binding"/>
    <property type="evidence" value="ECO:0007669"/>
    <property type="project" value="InterPro"/>
</dbReference>
<evidence type="ECO:0000256" key="10">
    <source>
        <dbReference type="HAMAP-Rule" id="MF_00164"/>
    </source>
</evidence>
<dbReference type="STRING" id="29485.CH64_2580"/>
<dbReference type="Pfam" id="PF01380">
    <property type="entry name" value="SIS"/>
    <property type="match status" value="2"/>
</dbReference>
<dbReference type="NCBIfam" id="TIGR01135">
    <property type="entry name" value="glmS"/>
    <property type="match status" value="1"/>
</dbReference>
<proteinExistence type="inferred from homology"/>
<name>A0A0U1HPS1_YERRO</name>
<dbReference type="Gene3D" id="3.60.20.10">
    <property type="entry name" value="Glutamine Phosphoribosylpyrophosphate, subunit 1, domain 1"/>
    <property type="match status" value="1"/>
</dbReference>
<keyword evidence="5 10" id="KW-0963">Cytoplasm</keyword>
<dbReference type="SUPFAM" id="SSF56235">
    <property type="entry name" value="N-terminal nucleophile aminohydrolases (Ntn hydrolases)"/>
    <property type="match status" value="1"/>
</dbReference>
<dbReference type="GO" id="GO:0006002">
    <property type="term" value="P:fructose 6-phosphate metabolic process"/>
    <property type="evidence" value="ECO:0007669"/>
    <property type="project" value="TreeGrafter"/>
</dbReference>
<feature type="domain" description="Glutamine amidotransferase type-2" evidence="11">
    <location>
        <begin position="54"/>
        <end position="270"/>
    </location>
</feature>
<feature type="active site" description="Nucleophile; for GATase activity" evidence="10">
    <location>
        <position position="54"/>
    </location>
</feature>
<dbReference type="InterPro" id="IPR047084">
    <property type="entry name" value="GFAT_N"/>
</dbReference>
<organism evidence="13 14">
    <name type="scientific">Yersinia rohdei</name>
    <dbReference type="NCBI Taxonomy" id="29485"/>
    <lineage>
        <taxon>Bacteria</taxon>
        <taxon>Pseudomonadati</taxon>
        <taxon>Pseudomonadota</taxon>
        <taxon>Gammaproteobacteria</taxon>
        <taxon>Enterobacterales</taxon>
        <taxon>Yersiniaceae</taxon>
        <taxon>Yersinia</taxon>
    </lineage>
</organism>
<gene>
    <name evidence="10 13" type="primary">glmS</name>
    <name evidence="13" type="ORF">ERS008555_00917</name>
</gene>
<dbReference type="CDD" id="cd05009">
    <property type="entry name" value="SIS_GlmS_GlmD_2"/>
    <property type="match status" value="1"/>
</dbReference>
<evidence type="ECO:0000256" key="4">
    <source>
        <dbReference type="ARBA" id="ARBA00016090"/>
    </source>
</evidence>
<evidence type="ECO:0000256" key="1">
    <source>
        <dbReference type="ARBA" id="ARBA00001031"/>
    </source>
</evidence>
<dbReference type="InterPro" id="IPR029055">
    <property type="entry name" value="Ntn_hydrolases_N"/>
</dbReference>
<sequence>MPCIFGLSIRAKSTEQNIIIPNSTGSGNPENPENQVTDIDKVLKEPYIGIKQMCGIVGAVAQRDIAEILIEGLRRLEYRGYDSAGLAVVDAEGHLTRLRRLGKVQELSDAAEKQDLHGGTGIAHTRWATHGAPSEANAHPHVSEHISVVHNGIIENHEPLRELLVSRGYRFSSETDTEVIAHLVHWEQQNGGSLLDVVRRVIPQLRGAYGTVVMDSRDPSRLIAARSGSPLVIGCGIGENFIASDQLALLPVTRRFIFLEEGDVVEVTRHSVSIFDKQGNAIERPETESQLQYDAGDKGIYRHYMQKEIYEQPTAIKNTLEGRLNHGKIDLSELGPKADALLANVQHIQIIACGTSYNSGMVSRYWFESLAGVPCDVEIASEFRYRKPAVRPNSLLITLSQSGETADTLAALRLSKELGYLGSLAICNVAGSSLVRESDLALMTKAGTEIGVASTKAFTTQLTVLLMLVGRIGLLKGIKNGEQLEHEIVEALQSLPVHIEQMLSLDKTIEALAEGFSDKHNALFLGRGDQYPIAMEGALKLKEISYIHAEAYAAGELKHGPLALIDANMPVIVVAPNNELLEKLKSNIEEVRARGGLLYVFADIDAGFTNSEGVKIVPLPHVEEIIAPIFYTVPLQLLAYHVALIKGTDVDKPRNLAKSVTVE</sequence>
<dbReference type="Gene3D" id="3.40.50.10490">
    <property type="entry name" value="Glucose-6-phosphate isomerase like protein, domain 1"/>
    <property type="match status" value="2"/>
</dbReference>
<feature type="domain" description="SIS" evidence="12">
    <location>
        <begin position="338"/>
        <end position="478"/>
    </location>
</feature>
<dbReference type="PROSITE" id="PS51278">
    <property type="entry name" value="GATASE_TYPE_2"/>
    <property type="match status" value="1"/>
</dbReference>
<dbReference type="InterPro" id="IPR035466">
    <property type="entry name" value="GlmS/AgaS_SIS"/>
</dbReference>
<dbReference type="PROSITE" id="PS51464">
    <property type="entry name" value="SIS"/>
    <property type="match status" value="2"/>
</dbReference>
<dbReference type="Pfam" id="PF13522">
    <property type="entry name" value="GATase_6"/>
    <property type="match status" value="1"/>
</dbReference>
<feature type="initiator methionine" description="Removed" evidence="10">
    <location>
        <position position="53"/>
    </location>
</feature>
<dbReference type="CDD" id="cd05008">
    <property type="entry name" value="SIS_GlmS_GlmD_1"/>
    <property type="match status" value="1"/>
</dbReference>
<dbReference type="GO" id="GO:0046349">
    <property type="term" value="P:amino sugar biosynthetic process"/>
    <property type="evidence" value="ECO:0007669"/>
    <property type="project" value="UniProtKB-ARBA"/>
</dbReference>
<dbReference type="InterPro" id="IPR046348">
    <property type="entry name" value="SIS_dom_sf"/>
</dbReference>
<evidence type="ECO:0000259" key="12">
    <source>
        <dbReference type="PROSITE" id="PS51464"/>
    </source>
</evidence>
<evidence type="ECO:0000313" key="13">
    <source>
        <dbReference type="EMBL" id="CQI88571.1"/>
    </source>
</evidence>
<dbReference type="HAMAP" id="MF_00164">
    <property type="entry name" value="GlmS"/>
    <property type="match status" value="1"/>
</dbReference>
<dbReference type="InterPro" id="IPR017932">
    <property type="entry name" value="GATase_2_dom"/>
</dbReference>
<dbReference type="EMBL" id="CTKE01000004">
    <property type="protein sequence ID" value="CQI88571.1"/>
    <property type="molecule type" value="Genomic_DNA"/>
</dbReference>
<comment type="catalytic activity">
    <reaction evidence="1 10">
        <text>D-fructose 6-phosphate + L-glutamine = D-glucosamine 6-phosphate + L-glutamate</text>
        <dbReference type="Rhea" id="RHEA:13237"/>
        <dbReference type="ChEBI" id="CHEBI:29985"/>
        <dbReference type="ChEBI" id="CHEBI:58359"/>
        <dbReference type="ChEBI" id="CHEBI:58725"/>
        <dbReference type="ChEBI" id="CHEBI:61527"/>
        <dbReference type="EC" id="2.6.1.16"/>
    </reaction>
</comment>
<dbReference type="FunFam" id="3.60.20.10:FF:000006">
    <property type="entry name" value="Glutamine--fructose-6-phosphate aminotransferase [isomerizing]"/>
    <property type="match status" value="1"/>
</dbReference>
<dbReference type="Proteomes" id="UP000042054">
    <property type="component" value="Unassembled WGS sequence"/>
</dbReference>
<evidence type="ECO:0000256" key="7">
    <source>
        <dbReference type="ARBA" id="ARBA00022679"/>
    </source>
</evidence>
<keyword evidence="6 10" id="KW-0032">Aminotransferase</keyword>
<dbReference type="PANTHER" id="PTHR10937:SF0">
    <property type="entry name" value="GLUTAMINE--FRUCTOSE-6-PHOSPHATE TRANSAMINASE (ISOMERIZING)"/>
    <property type="match status" value="1"/>
</dbReference>
<dbReference type="NCBIfam" id="NF001484">
    <property type="entry name" value="PRK00331.1"/>
    <property type="match status" value="1"/>
</dbReference>
<dbReference type="CDD" id="cd00714">
    <property type="entry name" value="GFAT"/>
    <property type="match status" value="1"/>
</dbReference>
<keyword evidence="8" id="KW-0677">Repeat</keyword>
<evidence type="ECO:0000256" key="8">
    <source>
        <dbReference type="ARBA" id="ARBA00022737"/>
    </source>
</evidence>
<dbReference type="PANTHER" id="PTHR10937">
    <property type="entry name" value="GLUCOSAMINE--FRUCTOSE-6-PHOSPHATE AMINOTRANSFERASE, ISOMERIZING"/>
    <property type="match status" value="1"/>
</dbReference>
<protein>
    <recommendedName>
        <fullName evidence="4 10">Glutamine--fructose-6-phosphate aminotransferase [isomerizing]</fullName>
        <ecNumber evidence="3 10">2.6.1.16</ecNumber>
    </recommendedName>
    <alternativeName>
        <fullName evidence="10">D-fructose-6-phosphate amidotransferase</fullName>
    </alternativeName>
    <alternativeName>
        <fullName evidence="10">GFAT</fullName>
    </alternativeName>
    <alternativeName>
        <fullName evidence="10">Glucosamine-6-phosphate synthase</fullName>
    </alternativeName>
    <alternativeName>
        <fullName evidence="10">Hexosephosphate aminotransferase</fullName>
    </alternativeName>
    <alternativeName>
        <fullName evidence="10">L-glutamine--D-fructose-6-phosphate amidotransferase</fullName>
    </alternativeName>
</protein>
<dbReference type="EC" id="2.6.1.16" evidence="3 10"/>
<evidence type="ECO:0000256" key="5">
    <source>
        <dbReference type="ARBA" id="ARBA00022490"/>
    </source>
</evidence>
<dbReference type="InterPro" id="IPR005855">
    <property type="entry name" value="GFAT"/>
</dbReference>
<comment type="function">
    <text evidence="10">Catalyzes the first step in hexosamine metabolism, converting fructose-6P into glucosamine-6P using glutamine as a nitrogen source.</text>
</comment>
<evidence type="ECO:0000259" key="11">
    <source>
        <dbReference type="PROSITE" id="PS51278"/>
    </source>
</evidence>
<feature type="domain" description="SIS" evidence="12">
    <location>
        <begin position="512"/>
        <end position="653"/>
    </location>
</feature>
<evidence type="ECO:0000256" key="2">
    <source>
        <dbReference type="ARBA" id="ARBA00004496"/>
    </source>
</evidence>
<dbReference type="GO" id="GO:0006047">
    <property type="term" value="P:UDP-N-acetylglucosamine metabolic process"/>
    <property type="evidence" value="ECO:0007669"/>
    <property type="project" value="TreeGrafter"/>
</dbReference>
<dbReference type="AlphaFoldDB" id="A0A0U1HPS1"/>
<evidence type="ECO:0000256" key="6">
    <source>
        <dbReference type="ARBA" id="ARBA00022576"/>
    </source>
</evidence>
<dbReference type="InterPro" id="IPR001347">
    <property type="entry name" value="SIS_dom"/>
</dbReference>
<dbReference type="SUPFAM" id="SSF53697">
    <property type="entry name" value="SIS domain"/>
    <property type="match status" value="1"/>
</dbReference>
<accession>A0A0U1HPS1</accession>
<reference evidence="13 14" key="1">
    <citation type="submission" date="2015-03" db="EMBL/GenBank/DDBJ databases">
        <authorList>
            <person name="Murphy D."/>
        </authorList>
    </citation>
    <scope>NUCLEOTIDE SEQUENCE [LARGE SCALE GENOMIC DNA]</scope>
    <source>
        <strain evidence="13 14">68/02</strain>
    </source>
</reference>
<evidence type="ECO:0000256" key="9">
    <source>
        <dbReference type="ARBA" id="ARBA00022962"/>
    </source>
</evidence>
<comment type="subunit">
    <text evidence="10">Homodimer.</text>
</comment>
<dbReference type="GO" id="GO:0006487">
    <property type="term" value="P:protein N-linked glycosylation"/>
    <property type="evidence" value="ECO:0007669"/>
    <property type="project" value="TreeGrafter"/>
</dbReference>
<dbReference type="GO" id="GO:0004360">
    <property type="term" value="F:glutamine-fructose-6-phosphate transaminase (isomerizing) activity"/>
    <property type="evidence" value="ECO:0007669"/>
    <property type="project" value="UniProtKB-UniRule"/>
</dbReference>
<keyword evidence="9" id="KW-0315">Glutamine amidotransferase</keyword>
<dbReference type="GO" id="GO:0005975">
    <property type="term" value="P:carbohydrate metabolic process"/>
    <property type="evidence" value="ECO:0007669"/>
    <property type="project" value="UniProtKB-UniRule"/>
</dbReference>
<evidence type="ECO:0000256" key="3">
    <source>
        <dbReference type="ARBA" id="ARBA00012916"/>
    </source>
</evidence>
<feature type="active site" description="For Fru-6P isomerization activity" evidence="10">
    <location>
        <position position="658"/>
    </location>
</feature>
<dbReference type="GO" id="GO:0005829">
    <property type="term" value="C:cytosol"/>
    <property type="evidence" value="ECO:0007669"/>
    <property type="project" value="TreeGrafter"/>
</dbReference>
<evidence type="ECO:0000313" key="14">
    <source>
        <dbReference type="Proteomes" id="UP000042054"/>
    </source>
</evidence>
<dbReference type="FunFam" id="3.40.50.10490:FF:000001">
    <property type="entry name" value="Glutamine--fructose-6-phosphate aminotransferase [isomerizing]"/>
    <property type="match status" value="1"/>
</dbReference>
<comment type="subcellular location">
    <subcellularLocation>
        <location evidence="2 10">Cytoplasm</location>
    </subcellularLocation>
</comment>
<dbReference type="InterPro" id="IPR035490">
    <property type="entry name" value="GlmS/FrlB_SIS"/>
</dbReference>
<keyword evidence="7 10" id="KW-0808">Transferase</keyword>